<dbReference type="InterPro" id="IPR010982">
    <property type="entry name" value="Lambda_DNA-bd_dom_sf"/>
</dbReference>
<gene>
    <name evidence="6" type="ORF">I8531_005007</name>
</gene>
<comment type="caution">
    <text evidence="6">The sequence shown here is derived from an EMBL/GenBank/DDBJ whole genome shotgun (WGS) entry which is preliminary data.</text>
</comment>
<reference evidence="6" key="2">
    <citation type="submission" date="2020-10" db="EMBL/GenBank/DDBJ databases">
        <authorList>
            <consortium name="NCBI Pathogen Detection Project"/>
        </authorList>
    </citation>
    <scope>NUCLEOTIDE SEQUENCE</scope>
    <source>
        <strain evidence="6">CAVp300</strain>
    </source>
</reference>
<dbReference type="SUPFAM" id="SSF53822">
    <property type="entry name" value="Periplasmic binding protein-like I"/>
    <property type="match status" value="1"/>
</dbReference>
<dbReference type="AlphaFoldDB" id="A0A9P3WI05"/>
<proteinExistence type="predicted"/>
<dbReference type="Gene3D" id="1.10.260.40">
    <property type="entry name" value="lambda repressor-like DNA-binding domains"/>
    <property type="match status" value="1"/>
</dbReference>
<keyword evidence="3" id="KW-0238">DNA-binding</keyword>
<dbReference type="PROSITE" id="PS50932">
    <property type="entry name" value="HTH_LACI_2"/>
    <property type="match status" value="1"/>
</dbReference>
<evidence type="ECO:0000313" key="6">
    <source>
        <dbReference type="EMBL" id="HAT3584619.1"/>
    </source>
</evidence>
<name>A0A9P3WI05_KLUIN</name>
<dbReference type="Pfam" id="PF00356">
    <property type="entry name" value="LacI"/>
    <property type="match status" value="1"/>
</dbReference>
<dbReference type="SMART" id="SM00354">
    <property type="entry name" value="HTH_LACI"/>
    <property type="match status" value="1"/>
</dbReference>
<dbReference type="CDD" id="cd01392">
    <property type="entry name" value="HTH_LacI"/>
    <property type="match status" value="1"/>
</dbReference>
<evidence type="ECO:0000256" key="3">
    <source>
        <dbReference type="ARBA" id="ARBA00023125"/>
    </source>
</evidence>
<dbReference type="RefSeq" id="WP_047371663.1">
    <property type="nucleotide sequence ID" value="NZ_CABMNU010000005.1"/>
</dbReference>
<evidence type="ECO:0000259" key="5">
    <source>
        <dbReference type="PROSITE" id="PS50932"/>
    </source>
</evidence>
<organism evidence="6 7">
    <name type="scientific">Kluyvera intermedia</name>
    <name type="common">Enterobacter intermedius</name>
    <dbReference type="NCBI Taxonomy" id="61648"/>
    <lineage>
        <taxon>Bacteria</taxon>
        <taxon>Pseudomonadati</taxon>
        <taxon>Pseudomonadota</taxon>
        <taxon>Gammaproteobacteria</taxon>
        <taxon>Enterobacterales</taxon>
        <taxon>Enterobacteriaceae</taxon>
        <taxon>Kluyvera</taxon>
    </lineage>
</organism>
<dbReference type="PANTHER" id="PTHR30146:SF148">
    <property type="entry name" value="HTH-TYPE TRANSCRIPTIONAL REPRESSOR PURR-RELATED"/>
    <property type="match status" value="1"/>
</dbReference>
<dbReference type="CDD" id="cd06267">
    <property type="entry name" value="PBP1_LacI_sugar_binding-like"/>
    <property type="match status" value="1"/>
</dbReference>
<sequence>MTIKKLAAILGLSHTTVSRALNDHPAISQATKESVLRAAREYGYIPNSAARALRNASTGAFGLVIPDIQNDFFITVTNAIAHVAAERSWQMMLGITSDKPEMEHTALLRLMTARVDGIIFAPTANPLPETQELITRTNAVQLLRKHRSLQAPVIAIDDRHGISLAVKHLRELGHQRIGYIGSSEELSTGYERLQGFLQCFTPTEQAALQALIHVGPPQAGFGGDAFRRIMAADMPPTALVLGSPRYAMSILLAAKEKNIRIPDDLSLVAYGDVSWSSLLEMKLTYISLPEKQIADACVAIIERLMNQDQTLTPEAFYASTESQIFTPLLVAGDSTKALIARR</sequence>
<dbReference type="Proteomes" id="UP000867740">
    <property type="component" value="Unassembled WGS sequence"/>
</dbReference>
<dbReference type="GO" id="GO:0003700">
    <property type="term" value="F:DNA-binding transcription factor activity"/>
    <property type="evidence" value="ECO:0007669"/>
    <property type="project" value="TreeGrafter"/>
</dbReference>
<evidence type="ECO:0000256" key="1">
    <source>
        <dbReference type="ARBA" id="ARBA00022491"/>
    </source>
</evidence>
<dbReference type="Gene3D" id="3.40.50.2300">
    <property type="match status" value="2"/>
</dbReference>
<keyword evidence="2" id="KW-0805">Transcription regulation</keyword>
<dbReference type="Pfam" id="PF13377">
    <property type="entry name" value="Peripla_BP_3"/>
    <property type="match status" value="1"/>
</dbReference>
<evidence type="ECO:0000256" key="4">
    <source>
        <dbReference type="ARBA" id="ARBA00023163"/>
    </source>
</evidence>
<dbReference type="PANTHER" id="PTHR30146">
    <property type="entry name" value="LACI-RELATED TRANSCRIPTIONAL REPRESSOR"/>
    <property type="match status" value="1"/>
</dbReference>
<evidence type="ECO:0000313" key="7">
    <source>
        <dbReference type="Proteomes" id="UP000867740"/>
    </source>
</evidence>
<evidence type="ECO:0000256" key="2">
    <source>
        <dbReference type="ARBA" id="ARBA00023015"/>
    </source>
</evidence>
<reference evidence="6" key="1">
    <citation type="journal article" date="2018" name="Genome Biol.">
        <title>SKESA: strategic k-mer extension for scrupulous assemblies.</title>
        <authorList>
            <person name="Souvorov A."/>
            <person name="Agarwala R."/>
            <person name="Lipman D.J."/>
        </authorList>
    </citation>
    <scope>NUCLEOTIDE SEQUENCE</scope>
    <source>
        <strain evidence="6">CAVp300</strain>
    </source>
</reference>
<dbReference type="InterPro" id="IPR046335">
    <property type="entry name" value="LacI/GalR-like_sensor"/>
</dbReference>
<dbReference type="EMBL" id="DACSUM010000064">
    <property type="protein sequence ID" value="HAT3584619.1"/>
    <property type="molecule type" value="Genomic_DNA"/>
</dbReference>
<dbReference type="InterPro" id="IPR000843">
    <property type="entry name" value="HTH_LacI"/>
</dbReference>
<accession>A0A9P3WI05</accession>
<keyword evidence="1" id="KW-0678">Repressor</keyword>
<feature type="domain" description="HTH lacI-type" evidence="5">
    <location>
        <begin position="1"/>
        <end position="55"/>
    </location>
</feature>
<dbReference type="SUPFAM" id="SSF47413">
    <property type="entry name" value="lambda repressor-like DNA-binding domains"/>
    <property type="match status" value="1"/>
</dbReference>
<keyword evidence="4" id="KW-0804">Transcription</keyword>
<protein>
    <submittedName>
        <fullName evidence="6">LacI family transcriptional regulator</fullName>
    </submittedName>
</protein>
<dbReference type="GO" id="GO:0000976">
    <property type="term" value="F:transcription cis-regulatory region binding"/>
    <property type="evidence" value="ECO:0007669"/>
    <property type="project" value="TreeGrafter"/>
</dbReference>
<dbReference type="InterPro" id="IPR028082">
    <property type="entry name" value="Peripla_BP_I"/>
</dbReference>